<evidence type="ECO:0000256" key="8">
    <source>
        <dbReference type="ARBA" id="ARBA00023098"/>
    </source>
</evidence>
<gene>
    <name evidence="13" type="ORF">Cni_G23125</name>
</gene>
<dbReference type="GO" id="GO:0016702">
    <property type="term" value="F:oxidoreductase activity, acting on single donors with incorporation of molecular oxygen, incorporation of two atoms of oxygen"/>
    <property type="evidence" value="ECO:0007669"/>
    <property type="project" value="InterPro"/>
</dbReference>
<keyword evidence="3" id="KW-0479">Metal-binding</keyword>
<name>A0AAQ3KTU2_9LILI</name>
<evidence type="ECO:0000256" key="2">
    <source>
        <dbReference type="ARBA" id="ARBA00022516"/>
    </source>
</evidence>
<dbReference type="InterPro" id="IPR001024">
    <property type="entry name" value="PLAT/LH2_dom"/>
</dbReference>
<evidence type="ECO:0000259" key="12">
    <source>
        <dbReference type="PROSITE" id="PS51393"/>
    </source>
</evidence>
<dbReference type="GO" id="GO:0046872">
    <property type="term" value="F:metal ion binding"/>
    <property type="evidence" value="ECO:0007669"/>
    <property type="project" value="UniProtKB-KW"/>
</dbReference>
<keyword evidence="2" id="KW-0444">Lipid biosynthesis</keyword>
<accession>A0AAQ3KTU2</accession>
<dbReference type="EMBL" id="CP136896">
    <property type="protein sequence ID" value="WOL14345.1"/>
    <property type="molecule type" value="Genomic_DNA"/>
</dbReference>
<dbReference type="PANTHER" id="PTHR11771">
    <property type="entry name" value="LIPOXYGENASE"/>
    <property type="match status" value="1"/>
</dbReference>
<keyword evidence="6" id="KW-0223">Dioxygenase</keyword>
<dbReference type="InterPro" id="IPR000907">
    <property type="entry name" value="LipOase"/>
</dbReference>
<dbReference type="AlphaFoldDB" id="A0AAQ3KTU2"/>
<keyword evidence="14" id="KW-1185">Reference proteome</keyword>
<dbReference type="GO" id="GO:0034440">
    <property type="term" value="P:lipid oxidation"/>
    <property type="evidence" value="ECO:0007669"/>
    <property type="project" value="InterPro"/>
</dbReference>
<evidence type="ECO:0000256" key="6">
    <source>
        <dbReference type="ARBA" id="ARBA00022964"/>
    </source>
</evidence>
<dbReference type="Gene3D" id="2.60.60.20">
    <property type="entry name" value="PLAT/LH2 domain"/>
    <property type="match status" value="1"/>
</dbReference>
<dbReference type="InterPro" id="IPR036226">
    <property type="entry name" value="LipOase_C_sf"/>
</dbReference>
<evidence type="ECO:0000313" key="14">
    <source>
        <dbReference type="Proteomes" id="UP001327560"/>
    </source>
</evidence>
<dbReference type="Gene3D" id="4.10.372.10">
    <property type="entry name" value="Lipoxygenase-1, Domain 3"/>
    <property type="match status" value="1"/>
</dbReference>
<feature type="domain" description="Lipoxygenase" evidence="12">
    <location>
        <begin position="221"/>
        <end position="373"/>
    </location>
</feature>
<evidence type="ECO:0000259" key="11">
    <source>
        <dbReference type="PROSITE" id="PS50095"/>
    </source>
</evidence>
<dbReference type="InterPro" id="IPR001246">
    <property type="entry name" value="LipOase_plant"/>
</dbReference>
<evidence type="ECO:0000256" key="9">
    <source>
        <dbReference type="ARBA" id="ARBA00023160"/>
    </source>
</evidence>
<dbReference type="SUPFAM" id="SSF49723">
    <property type="entry name" value="Lipase/lipooxygenase domain (PLAT/LH2 domain)"/>
    <property type="match status" value="1"/>
</dbReference>
<dbReference type="PRINTS" id="PR00468">
    <property type="entry name" value="PLTLPOXGNASE"/>
</dbReference>
<dbReference type="InterPro" id="IPR036392">
    <property type="entry name" value="PLAT/LH2_dom_sf"/>
</dbReference>
<dbReference type="Proteomes" id="UP001327560">
    <property type="component" value="Chromosome 7"/>
</dbReference>
<evidence type="ECO:0000313" key="13">
    <source>
        <dbReference type="EMBL" id="WOL14345.1"/>
    </source>
</evidence>
<dbReference type="InterPro" id="IPR027433">
    <property type="entry name" value="Lipoxygenase_dom_3"/>
</dbReference>
<feature type="domain" description="PLAT" evidence="11">
    <location>
        <begin position="92"/>
        <end position="218"/>
    </location>
</feature>
<keyword evidence="7" id="KW-0560">Oxidoreductase</keyword>
<comment type="caution">
    <text evidence="10">Lacks conserved residue(s) required for the propagation of feature annotation.</text>
</comment>
<keyword evidence="8" id="KW-0443">Lipid metabolism</keyword>
<dbReference type="SMART" id="SM00308">
    <property type="entry name" value="LH2"/>
    <property type="match status" value="1"/>
</dbReference>
<keyword evidence="4" id="KW-0925">Oxylipin biosynthesis</keyword>
<organism evidence="13 14">
    <name type="scientific">Canna indica</name>
    <name type="common">Indian-shot</name>
    <dbReference type="NCBI Taxonomy" id="4628"/>
    <lineage>
        <taxon>Eukaryota</taxon>
        <taxon>Viridiplantae</taxon>
        <taxon>Streptophyta</taxon>
        <taxon>Embryophyta</taxon>
        <taxon>Tracheophyta</taxon>
        <taxon>Spermatophyta</taxon>
        <taxon>Magnoliopsida</taxon>
        <taxon>Liliopsida</taxon>
        <taxon>Zingiberales</taxon>
        <taxon>Cannaceae</taxon>
        <taxon>Canna</taxon>
    </lineage>
</organism>
<evidence type="ECO:0000256" key="10">
    <source>
        <dbReference type="PROSITE-ProRule" id="PRU00152"/>
    </source>
</evidence>
<dbReference type="PROSITE" id="PS50095">
    <property type="entry name" value="PLAT"/>
    <property type="match status" value="1"/>
</dbReference>
<dbReference type="InterPro" id="IPR013819">
    <property type="entry name" value="LipOase_C"/>
</dbReference>
<dbReference type="Pfam" id="PF00305">
    <property type="entry name" value="Lipoxygenase"/>
    <property type="match status" value="1"/>
</dbReference>
<evidence type="ECO:0000256" key="7">
    <source>
        <dbReference type="ARBA" id="ARBA00023002"/>
    </source>
</evidence>
<sequence length="373" mass="41199">MLSAKPTSFVSAVGAQLTVGNRRRAAGLVNLGSHRCRSLAGRTVRAVLRSDDKSVSMLPQQLAASDGALKPAVPRPGDPVDVRVVLTVRNRIRQKLVDKIENQWEYFVNGVGQGITVQLVSEEIDPDTKSGKRSAEVSVRGFLPRSPSHPSLVEYAANLTVPSGFGHPGAVVITNLHKKEFFLVEIVVHVCNEGSLFFPANSWIHTHNDNPESRILFSNQAYLPSQTPDGLKDLRKDMLVSLCGDGKGERKKFEMIYDYACYNDLGDPEKDADLARPILGGSERPYPRRCRTGRPPTKSDLRAESRIEKPNAVYVPRDETFEEIKQNNFSAGALRALFHNLIPAMRVALSKSDSQFECFSDIDGLYKEGVPNT</sequence>
<reference evidence="13 14" key="1">
    <citation type="submission" date="2023-10" db="EMBL/GenBank/DDBJ databases">
        <title>Chromosome-scale genome assembly provides insights into flower coloration mechanisms of Canna indica.</title>
        <authorList>
            <person name="Li C."/>
        </authorList>
    </citation>
    <scope>NUCLEOTIDE SEQUENCE [LARGE SCALE GENOMIC DNA]</scope>
    <source>
        <tissue evidence="13">Flower</tissue>
    </source>
</reference>
<keyword evidence="9" id="KW-0275">Fatty acid biosynthesis</keyword>
<evidence type="ECO:0000256" key="3">
    <source>
        <dbReference type="ARBA" id="ARBA00022723"/>
    </source>
</evidence>
<evidence type="ECO:0000256" key="1">
    <source>
        <dbReference type="ARBA" id="ARBA00009419"/>
    </source>
</evidence>
<dbReference type="PROSITE" id="PS51393">
    <property type="entry name" value="LIPOXYGENASE_3"/>
    <property type="match status" value="1"/>
</dbReference>
<protein>
    <submittedName>
        <fullName evidence="13">Lipoxygenase 6, chloroplastic</fullName>
    </submittedName>
</protein>
<dbReference type="GO" id="GO:0006633">
    <property type="term" value="P:fatty acid biosynthetic process"/>
    <property type="evidence" value="ECO:0007669"/>
    <property type="project" value="UniProtKB-KW"/>
</dbReference>
<keyword evidence="5" id="KW-0276">Fatty acid metabolism</keyword>
<comment type="similarity">
    <text evidence="1">Belongs to the lipoxygenase family.</text>
</comment>
<dbReference type="Pfam" id="PF01477">
    <property type="entry name" value="PLAT"/>
    <property type="match status" value="1"/>
</dbReference>
<dbReference type="SUPFAM" id="SSF48484">
    <property type="entry name" value="Lipoxigenase"/>
    <property type="match status" value="1"/>
</dbReference>
<evidence type="ECO:0000256" key="5">
    <source>
        <dbReference type="ARBA" id="ARBA00022832"/>
    </source>
</evidence>
<dbReference type="Gene3D" id="4.10.375.10">
    <property type="entry name" value="Lipoxygenase-1, Domain 2"/>
    <property type="match status" value="1"/>
</dbReference>
<evidence type="ECO:0000256" key="4">
    <source>
        <dbReference type="ARBA" id="ARBA00022767"/>
    </source>
</evidence>
<proteinExistence type="inferred from homology"/>
<dbReference type="GO" id="GO:0031408">
    <property type="term" value="P:oxylipin biosynthetic process"/>
    <property type="evidence" value="ECO:0007669"/>
    <property type="project" value="UniProtKB-KW"/>
</dbReference>